<sequence>MLATCYIFLKVWVFLSLLFHECIGDFVGLLISVILISVAQFCDFLLLRLLLGLGRIDGGGSRSEKDQNVALSKQGATKLVYAPEPFDVVRVL</sequence>
<accession>A0AAV8TXU1</accession>
<organism evidence="1 2">
    <name type="scientific">Erythroxylum novogranatense</name>
    <dbReference type="NCBI Taxonomy" id="1862640"/>
    <lineage>
        <taxon>Eukaryota</taxon>
        <taxon>Viridiplantae</taxon>
        <taxon>Streptophyta</taxon>
        <taxon>Embryophyta</taxon>
        <taxon>Tracheophyta</taxon>
        <taxon>Spermatophyta</taxon>
        <taxon>Magnoliopsida</taxon>
        <taxon>eudicotyledons</taxon>
        <taxon>Gunneridae</taxon>
        <taxon>Pentapetalae</taxon>
        <taxon>rosids</taxon>
        <taxon>fabids</taxon>
        <taxon>Malpighiales</taxon>
        <taxon>Erythroxylaceae</taxon>
        <taxon>Erythroxylum</taxon>
    </lineage>
</organism>
<name>A0AAV8TXU1_9ROSI</name>
<comment type="caution">
    <text evidence="1">The sequence shown here is derived from an EMBL/GenBank/DDBJ whole genome shotgun (WGS) entry which is preliminary data.</text>
</comment>
<proteinExistence type="predicted"/>
<gene>
    <name evidence="1" type="ORF">K2173_017999</name>
</gene>
<protein>
    <submittedName>
        <fullName evidence="1">Uncharacterized protein</fullName>
    </submittedName>
</protein>
<dbReference type="AlphaFoldDB" id="A0AAV8TXU1"/>
<dbReference type="Proteomes" id="UP001159364">
    <property type="component" value="Linkage Group LG03"/>
</dbReference>
<dbReference type="EMBL" id="JAIWQS010000003">
    <property type="protein sequence ID" value="KAJ8770508.1"/>
    <property type="molecule type" value="Genomic_DNA"/>
</dbReference>
<evidence type="ECO:0000313" key="1">
    <source>
        <dbReference type="EMBL" id="KAJ8770508.1"/>
    </source>
</evidence>
<reference evidence="1 2" key="1">
    <citation type="submission" date="2021-09" db="EMBL/GenBank/DDBJ databases">
        <title>Genomic insights and catalytic innovation underlie evolution of tropane alkaloids biosynthesis.</title>
        <authorList>
            <person name="Wang Y.-J."/>
            <person name="Tian T."/>
            <person name="Huang J.-P."/>
            <person name="Huang S.-X."/>
        </authorList>
    </citation>
    <scope>NUCLEOTIDE SEQUENCE [LARGE SCALE GENOMIC DNA]</scope>
    <source>
        <strain evidence="1">KIB-2018</strain>
        <tissue evidence="1">Leaf</tissue>
    </source>
</reference>
<keyword evidence="2" id="KW-1185">Reference proteome</keyword>
<evidence type="ECO:0000313" key="2">
    <source>
        <dbReference type="Proteomes" id="UP001159364"/>
    </source>
</evidence>